<keyword evidence="4" id="KW-0472">Membrane</keyword>
<dbReference type="InterPro" id="IPR012413">
    <property type="entry name" value="BA14K"/>
</dbReference>
<evidence type="ECO:0000313" key="8">
    <source>
        <dbReference type="EMBL" id="MBM3094950.1"/>
    </source>
</evidence>
<gene>
    <name evidence="8" type="ORF">GFB56_29875</name>
</gene>
<evidence type="ECO:0000256" key="1">
    <source>
        <dbReference type="ARBA" id="ARBA00004167"/>
    </source>
</evidence>
<dbReference type="Pfam" id="PF07886">
    <property type="entry name" value="BA14K"/>
    <property type="match status" value="1"/>
</dbReference>
<evidence type="ECO:0000313" key="9">
    <source>
        <dbReference type="Proteomes" id="UP000744980"/>
    </source>
</evidence>
<dbReference type="Proteomes" id="UP000744980">
    <property type="component" value="Unassembled WGS sequence"/>
</dbReference>
<dbReference type="RefSeq" id="WP_081788894.1">
    <property type="nucleotide sequence ID" value="NZ_CP083370.1"/>
</dbReference>
<dbReference type="AlphaFoldDB" id="A0AAW4FUJ5"/>
<proteinExistence type="inferred from homology"/>
<comment type="function">
    <text evidence="6">Has immunoglobulin-binding and hemagglutination properties, and can bind to mannose. Essential for virulence. May be involved in LPS biosynthesis or polysaccharide transport.</text>
</comment>
<protein>
    <recommendedName>
        <fullName evidence="3">Lectin-like protein BA14k</fullName>
    </recommendedName>
</protein>
<evidence type="ECO:0000256" key="7">
    <source>
        <dbReference type="SAM" id="SignalP"/>
    </source>
</evidence>
<evidence type="ECO:0000256" key="2">
    <source>
        <dbReference type="ARBA" id="ARBA00010270"/>
    </source>
</evidence>
<evidence type="ECO:0000256" key="5">
    <source>
        <dbReference type="ARBA" id="ARBA00022734"/>
    </source>
</evidence>
<sequence>MKTLTVIALSVVTVMSGVPPAQAFPIAPKIASQATDVQPAQFPYERGEARKSASGCGFPYCGRGYRYNRHGYYGDRHGHYRDGYRGYYRDHDNDAGAFIGGLAAGAIIGGLLSQPRYYNRPGVAGGSSHTSWCYARYRSYRAWDNTYQPYGGPRRQCNSPY</sequence>
<comment type="similarity">
    <text evidence="2">Belongs to the BA14k family.</text>
</comment>
<evidence type="ECO:0000256" key="3">
    <source>
        <dbReference type="ARBA" id="ARBA00020552"/>
    </source>
</evidence>
<dbReference type="EMBL" id="WXFA01000034">
    <property type="protein sequence ID" value="MBM3094950.1"/>
    <property type="molecule type" value="Genomic_DNA"/>
</dbReference>
<dbReference type="GO" id="GO:0030246">
    <property type="term" value="F:carbohydrate binding"/>
    <property type="evidence" value="ECO:0007669"/>
    <property type="project" value="UniProtKB-KW"/>
</dbReference>
<name>A0AAW4FUJ5_9HYPH</name>
<keyword evidence="5" id="KW-0430">Lectin</keyword>
<evidence type="ECO:0000256" key="6">
    <source>
        <dbReference type="ARBA" id="ARBA00025321"/>
    </source>
</evidence>
<reference evidence="8 9" key="1">
    <citation type="submission" date="2020-01" db="EMBL/GenBank/DDBJ databases">
        <title>Draft genome assembly of Ensifer adhaerens T173.</title>
        <authorList>
            <person name="Craig J.E."/>
            <person name="Stinchcombe J.R."/>
        </authorList>
    </citation>
    <scope>NUCLEOTIDE SEQUENCE [LARGE SCALE GENOMIC DNA]</scope>
    <source>
        <strain evidence="8 9">T173</strain>
    </source>
</reference>
<organism evidence="8 9">
    <name type="scientific">Ensifer canadensis</name>
    <dbReference type="NCBI Taxonomy" id="555315"/>
    <lineage>
        <taxon>Bacteria</taxon>
        <taxon>Pseudomonadati</taxon>
        <taxon>Pseudomonadota</taxon>
        <taxon>Alphaproteobacteria</taxon>
        <taxon>Hyphomicrobiales</taxon>
        <taxon>Rhizobiaceae</taxon>
        <taxon>Sinorhizobium/Ensifer group</taxon>
        <taxon>Ensifer</taxon>
    </lineage>
</organism>
<keyword evidence="4" id="KW-1003">Cell membrane</keyword>
<accession>A0AAW4FUJ5</accession>
<keyword evidence="7" id="KW-0732">Signal</keyword>
<feature type="signal peptide" evidence="7">
    <location>
        <begin position="1"/>
        <end position="23"/>
    </location>
</feature>
<comment type="caution">
    <text evidence="8">The sequence shown here is derived from an EMBL/GenBank/DDBJ whole genome shotgun (WGS) entry which is preliminary data.</text>
</comment>
<keyword evidence="9" id="KW-1185">Reference proteome</keyword>
<feature type="chain" id="PRO_5043700134" description="Lectin-like protein BA14k" evidence="7">
    <location>
        <begin position="24"/>
        <end position="161"/>
    </location>
</feature>
<dbReference type="GO" id="GO:0016020">
    <property type="term" value="C:membrane"/>
    <property type="evidence" value="ECO:0007669"/>
    <property type="project" value="UniProtKB-SubCell"/>
</dbReference>
<evidence type="ECO:0000256" key="4">
    <source>
        <dbReference type="ARBA" id="ARBA00022475"/>
    </source>
</evidence>
<comment type="subcellular location">
    <subcellularLocation>
        <location evidence="1">Membrane</location>
        <topology evidence="1">Single-pass membrane protein</topology>
    </subcellularLocation>
</comment>